<accession>A0AAV4X1Y5</accession>
<protein>
    <submittedName>
        <fullName evidence="1">Uncharacterized protein</fullName>
    </submittedName>
</protein>
<sequence>MKYYPKRRNGDEYYPRGCSTFVVDRFGTELYARDRRGNQFYPRRRHNIFAKTRHGFEYYAKDNAGNEKYPVIQKRSLLIIDPQTHTVKLARFADGTQRYPYDTKGNEYYLREKGLPYLLQNSEGKPYLAKSFRGAPFIPWNYFREYSLNDHLHTPGKDAAGNTIYVDESNLPQWLQSIVRCMCEIVVICPAVAGIIMTFV</sequence>
<reference evidence="1 2" key="1">
    <citation type="submission" date="2021-06" db="EMBL/GenBank/DDBJ databases">
        <title>Caerostris extrusa draft genome.</title>
        <authorList>
            <person name="Kono N."/>
            <person name="Arakawa K."/>
        </authorList>
    </citation>
    <scope>NUCLEOTIDE SEQUENCE [LARGE SCALE GENOMIC DNA]</scope>
</reference>
<dbReference type="EMBL" id="BPLR01017180">
    <property type="protein sequence ID" value="GIY89230.1"/>
    <property type="molecule type" value="Genomic_DNA"/>
</dbReference>
<dbReference type="AlphaFoldDB" id="A0AAV4X1Y5"/>
<comment type="caution">
    <text evidence="1">The sequence shown here is derived from an EMBL/GenBank/DDBJ whole genome shotgun (WGS) entry which is preliminary data.</text>
</comment>
<dbReference type="Proteomes" id="UP001054945">
    <property type="component" value="Unassembled WGS sequence"/>
</dbReference>
<organism evidence="1 2">
    <name type="scientific">Caerostris extrusa</name>
    <name type="common">Bark spider</name>
    <name type="synonym">Caerostris bankana</name>
    <dbReference type="NCBI Taxonomy" id="172846"/>
    <lineage>
        <taxon>Eukaryota</taxon>
        <taxon>Metazoa</taxon>
        <taxon>Ecdysozoa</taxon>
        <taxon>Arthropoda</taxon>
        <taxon>Chelicerata</taxon>
        <taxon>Arachnida</taxon>
        <taxon>Araneae</taxon>
        <taxon>Araneomorphae</taxon>
        <taxon>Entelegynae</taxon>
        <taxon>Araneoidea</taxon>
        <taxon>Araneidae</taxon>
        <taxon>Caerostris</taxon>
    </lineage>
</organism>
<name>A0AAV4X1Y5_CAEEX</name>
<gene>
    <name evidence="1" type="primary">AVEN_267636_1</name>
    <name evidence="1" type="ORF">CEXT_656661</name>
</gene>
<proteinExistence type="predicted"/>
<evidence type="ECO:0000313" key="1">
    <source>
        <dbReference type="EMBL" id="GIY89230.1"/>
    </source>
</evidence>
<keyword evidence="2" id="KW-1185">Reference proteome</keyword>
<evidence type="ECO:0000313" key="2">
    <source>
        <dbReference type="Proteomes" id="UP001054945"/>
    </source>
</evidence>